<dbReference type="InterPro" id="IPR013024">
    <property type="entry name" value="GGCT-like"/>
</dbReference>
<evidence type="ECO:0000259" key="3">
    <source>
        <dbReference type="Pfam" id="PF06094"/>
    </source>
</evidence>
<dbReference type="InterPro" id="IPR009288">
    <property type="entry name" value="AIG2-like_dom"/>
</dbReference>
<keyword evidence="1 5" id="KW-0808">Transferase</keyword>
<dbReference type="PANTHER" id="PTHR31544">
    <property type="entry name" value="AIG2-LIKE PROTEIN D"/>
    <property type="match status" value="1"/>
</dbReference>
<protein>
    <recommendedName>
        <fullName evidence="2">Putative gamma-glutamylcyclotransferase</fullName>
    </recommendedName>
</protein>
<gene>
    <name evidence="5" type="ORF">HYG86_14775</name>
</gene>
<evidence type="ECO:0000313" key="6">
    <source>
        <dbReference type="Proteomes" id="UP000516160"/>
    </source>
</evidence>
<organism evidence="5 6">
    <name type="scientific">Alkalicella caledoniensis</name>
    <dbReference type="NCBI Taxonomy" id="2731377"/>
    <lineage>
        <taxon>Bacteria</taxon>
        <taxon>Bacillati</taxon>
        <taxon>Bacillota</taxon>
        <taxon>Clostridia</taxon>
        <taxon>Eubacteriales</taxon>
        <taxon>Proteinivoracaceae</taxon>
        <taxon>Alkalicella</taxon>
    </lineage>
</organism>
<dbReference type="EMBL" id="CP058559">
    <property type="protein sequence ID" value="QNO16718.1"/>
    <property type="molecule type" value="Genomic_DNA"/>
</dbReference>
<dbReference type="PANTHER" id="PTHR31544:SF2">
    <property type="entry name" value="AIG2-LIKE PROTEIN D"/>
    <property type="match status" value="1"/>
</dbReference>
<dbReference type="Proteomes" id="UP000516160">
    <property type="component" value="Chromosome"/>
</dbReference>
<proteinExistence type="predicted"/>
<dbReference type="InterPro" id="IPR000835">
    <property type="entry name" value="HTH_MarR-typ"/>
</dbReference>
<name>A0A7G9WDF6_ALKCA</name>
<dbReference type="GO" id="GO:0003700">
    <property type="term" value="F:DNA-binding transcription factor activity"/>
    <property type="evidence" value="ECO:0007669"/>
    <property type="project" value="InterPro"/>
</dbReference>
<dbReference type="Pfam" id="PF13463">
    <property type="entry name" value="HTH_27"/>
    <property type="match status" value="1"/>
</dbReference>
<dbReference type="CDD" id="cd06661">
    <property type="entry name" value="GGCT_like"/>
    <property type="match status" value="1"/>
</dbReference>
<dbReference type="Gene3D" id="3.10.490.10">
    <property type="entry name" value="Gamma-glutamyl cyclotransferase-like"/>
    <property type="match status" value="2"/>
</dbReference>
<evidence type="ECO:0000313" key="5">
    <source>
        <dbReference type="EMBL" id="QNO16718.1"/>
    </source>
</evidence>
<dbReference type="AlphaFoldDB" id="A0A7G9WDF6"/>
<feature type="domain" description="HTH marR-type" evidence="4">
    <location>
        <begin position="418"/>
        <end position="469"/>
    </location>
</feature>
<dbReference type="KEGG" id="acae:HYG86_14775"/>
<evidence type="ECO:0000259" key="4">
    <source>
        <dbReference type="Pfam" id="PF13463"/>
    </source>
</evidence>
<dbReference type="GO" id="GO:0016740">
    <property type="term" value="F:transferase activity"/>
    <property type="evidence" value="ECO:0007669"/>
    <property type="project" value="UniProtKB-KW"/>
</dbReference>
<dbReference type="SUPFAM" id="SSF110857">
    <property type="entry name" value="Gamma-glutamyl cyclotransferase-like"/>
    <property type="match status" value="2"/>
</dbReference>
<dbReference type="InterPro" id="IPR045038">
    <property type="entry name" value="AIG2-like"/>
</dbReference>
<evidence type="ECO:0000256" key="1">
    <source>
        <dbReference type="ARBA" id="ARBA00022679"/>
    </source>
</evidence>
<dbReference type="InterPro" id="IPR036568">
    <property type="entry name" value="GGCT-like_sf"/>
</dbReference>
<keyword evidence="6" id="KW-1185">Reference proteome</keyword>
<evidence type="ECO:0000256" key="2">
    <source>
        <dbReference type="ARBA" id="ARBA00030602"/>
    </source>
</evidence>
<reference evidence="5 6" key="1">
    <citation type="submission" date="2020-07" db="EMBL/GenBank/DDBJ databases">
        <title>Alkalicella. sp. LB2 genome.</title>
        <authorList>
            <person name="Postec A."/>
            <person name="Quemeneur M."/>
        </authorList>
    </citation>
    <scope>NUCLEOTIDE SEQUENCE [LARGE SCALE GENOMIC DNA]</scope>
    <source>
        <strain evidence="5 6">LB2</strain>
    </source>
</reference>
<dbReference type="Pfam" id="PF06094">
    <property type="entry name" value="GGACT"/>
    <property type="match status" value="1"/>
</dbReference>
<accession>A0A7G9WDF6</accession>
<sequence>MPTYIATGILISCKLNFPHIAAEVEGFDVALEKGLLASTGRGFQGHGHDNLDGLVKALNVFITAKVHIYLEKFPDTCKEFTKLFNESIAFCENSLLTGNTKGDWGEDYSAQYRCILQSLYPHKYLKLEQRIEVDKEEVNVFVYGTLMKSNRNGMTYLKDAKCLGEATLEGYELYDLGSFPGIVQGDGKVKGEVYTISVDKLPELDRYEGEGSLYKRNKVEVYSEESKEKVNCYVYVYNRSTTGRPKVEYKYQPWHEGVVAKMNDDNLVWYATYGSNVNKERFMKYIEGCSDTTPPKKERPIIIDHELYFANRSGRWDSRGVAFLDLGKEGKTYGKMYLITEEQFKEIQQQEGPTWYDGVGSLGFKDGIAVKTLTHSTRFVDENIPCKAYFNTIKQGIRSTYPTLSEEEIDAYLLGRCLDRNTVEVLQYIRKQQHGVRISKICNHLNKNDKMVVDSLSGLRELGLVVQDSRSVREGVAPNSAEAVYYTVRSRRAAIDMVVGRSK</sequence>
<feature type="domain" description="Gamma-glutamylcyclotransferase AIG2-like" evidence="3">
    <location>
        <begin position="140"/>
        <end position="254"/>
    </location>
</feature>